<evidence type="ECO:0000256" key="3">
    <source>
        <dbReference type="ARBA" id="ARBA00023125"/>
    </source>
</evidence>
<keyword evidence="2" id="KW-0805">Transcription regulation</keyword>
<dbReference type="GO" id="GO:0003700">
    <property type="term" value="F:DNA-binding transcription factor activity"/>
    <property type="evidence" value="ECO:0007669"/>
    <property type="project" value="InterPro"/>
</dbReference>
<reference evidence="6" key="1">
    <citation type="submission" date="2020-01" db="EMBL/GenBank/DDBJ databases">
        <authorList>
            <person name="Rat A."/>
        </authorList>
    </citation>
    <scope>NUCLEOTIDE SEQUENCE</scope>
    <source>
        <strain evidence="6">LMG 31161</strain>
    </source>
</reference>
<dbReference type="RefSeq" id="WP_168042848.1">
    <property type="nucleotide sequence ID" value="NZ_JAAEDK010000001.1"/>
</dbReference>
<dbReference type="EMBL" id="JAAEDK010000001">
    <property type="protein sequence ID" value="MBR0657685.1"/>
    <property type="molecule type" value="Genomic_DNA"/>
</dbReference>
<organism evidence="6 9">
    <name type="scientific">Neoroseomonas oryzicola</name>
    <dbReference type="NCBI Taxonomy" id="535904"/>
    <lineage>
        <taxon>Bacteria</taxon>
        <taxon>Pseudomonadati</taxon>
        <taxon>Pseudomonadota</taxon>
        <taxon>Alphaproteobacteria</taxon>
        <taxon>Acetobacterales</taxon>
        <taxon>Acetobacteraceae</taxon>
        <taxon>Neoroseomonas</taxon>
    </lineage>
</organism>
<gene>
    <name evidence="7" type="ORF">GWK15_18445</name>
    <name evidence="6" type="ORF">GXW75_00380</name>
</gene>
<dbReference type="Pfam" id="PF03466">
    <property type="entry name" value="LysR_substrate"/>
    <property type="match status" value="1"/>
</dbReference>
<reference evidence="6" key="3">
    <citation type="journal article" date="2021" name="Syst. Appl. Microbiol.">
        <title>Roseomonas hellenica sp. nov., isolated from roots of wild-growing Alkanna tinctoria.</title>
        <authorList>
            <person name="Rat A."/>
            <person name="Naranjo H.D."/>
            <person name="Lebbe L."/>
            <person name="Cnockaert M."/>
            <person name="Krigas N."/>
            <person name="Grigoriadou K."/>
            <person name="Maloupa E."/>
            <person name="Willems A."/>
        </authorList>
    </citation>
    <scope>NUCLEOTIDE SEQUENCE</scope>
    <source>
        <strain evidence="6">LMG 31161</strain>
    </source>
</reference>
<dbReference type="PANTHER" id="PTHR30346:SF17">
    <property type="entry name" value="LYSR FAMILY TRANSCRIPTIONAL REGULATOR"/>
    <property type="match status" value="1"/>
</dbReference>
<evidence type="ECO:0000313" key="9">
    <source>
        <dbReference type="Proteomes" id="UP001138708"/>
    </source>
</evidence>
<evidence type="ECO:0000259" key="5">
    <source>
        <dbReference type="PROSITE" id="PS50931"/>
    </source>
</evidence>
<evidence type="ECO:0000313" key="8">
    <source>
        <dbReference type="Proteomes" id="UP000746741"/>
    </source>
</evidence>
<dbReference type="Pfam" id="PF00126">
    <property type="entry name" value="HTH_1"/>
    <property type="match status" value="1"/>
</dbReference>
<dbReference type="AlphaFoldDB" id="A0A9X9WBH5"/>
<comment type="similarity">
    <text evidence="1">Belongs to the LysR transcriptional regulatory family.</text>
</comment>
<evidence type="ECO:0000313" key="7">
    <source>
        <dbReference type="EMBL" id="NKE18941.1"/>
    </source>
</evidence>
<dbReference type="InterPro" id="IPR036390">
    <property type="entry name" value="WH_DNA-bd_sf"/>
</dbReference>
<dbReference type="Gene3D" id="1.10.10.10">
    <property type="entry name" value="Winged helix-like DNA-binding domain superfamily/Winged helix DNA-binding domain"/>
    <property type="match status" value="1"/>
</dbReference>
<dbReference type="InterPro" id="IPR000847">
    <property type="entry name" value="LysR_HTH_N"/>
</dbReference>
<feature type="domain" description="HTH lysR-type" evidence="5">
    <location>
        <begin position="1"/>
        <end position="58"/>
    </location>
</feature>
<keyword evidence="3" id="KW-0238">DNA-binding</keyword>
<dbReference type="InterPro" id="IPR005119">
    <property type="entry name" value="LysR_subst-bd"/>
</dbReference>
<dbReference type="GO" id="GO:0032993">
    <property type="term" value="C:protein-DNA complex"/>
    <property type="evidence" value="ECO:0007669"/>
    <property type="project" value="TreeGrafter"/>
</dbReference>
<dbReference type="Gene3D" id="3.40.190.10">
    <property type="entry name" value="Periplasmic binding protein-like II"/>
    <property type="match status" value="2"/>
</dbReference>
<dbReference type="FunFam" id="1.10.10.10:FF:000001">
    <property type="entry name" value="LysR family transcriptional regulator"/>
    <property type="match status" value="1"/>
</dbReference>
<keyword evidence="8" id="KW-1185">Reference proteome</keyword>
<dbReference type="EMBL" id="JAAVUP010000006">
    <property type="protein sequence ID" value="NKE18941.1"/>
    <property type="molecule type" value="Genomic_DNA"/>
</dbReference>
<dbReference type="PROSITE" id="PS50931">
    <property type="entry name" value="HTH_LYSR"/>
    <property type="match status" value="1"/>
</dbReference>
<dbReference type="SUPFAM" id="SSF53850">
    <property type="entry name" value="Periplasmic binding protein-like II"/>
    <property type="match status" value="1"/>
</dbReference>
<evidence type="ECO:0000256" key="2">
    <source>
        <dbReference type="ARBA" id="ARBA00023015"/>
    </source>
</evidence>
<evidence type="ECO:0000313" key="6">
    <source>
        <dbReference type="EMBL" id="MBR0657685.1"/>
    </source>
</evidence>
<dbReference type="InterPro" id="IPR036388">
    <property type="entry name" value="WH-like_DNA-bd_sf"/>
</dbReference>
<protein>
    <submittedName>
        <fullName evidence="6">LysR family transcriptional regulator</fullName>
    </submittedName>
</protein>
<name>A0A9X9WBH5_9PROT</name>
<dbReference type="PRINTS" id="PR00039">
    <property type="entry name" value="HTHLYSR"/>
</dbReference>
<reference evidence="7 8" key="2">
    <citation type="submission" date="2020-02" db="EMBL/GenBank/DDBJ databases">
        <authorList>
            <person name="Sun Q."/>
            <person name="Inoue M."/>
        </authorList>
    </citation>
    <scope>NUCLEOTIDE SEQUENCE [LARGE SCALE GENOMIC DNA]</scope>
    <source>
        <strain evidence="7 8">KCTC 22478</strain>
    </source>
</reference>
<proteinExistence type="inferred from homology"/>
<accession>A0A9X9WBH5</accession>
<evidence type="ECO:0000256" key="1">
    <source>
        <dbReference type="ARBA" id="ARBA00009437"/>
    </source>
</evidence>
<evidence type="ECO:0000256" key="4">
    <source>
        <dbReference type="ARBA" id="ARBA00023163"/>
    </source>
</evidence>
<dbReference type="Proteomes" id="UP000746741">
    <property type="component" value="Unassembled WGS sequence"/>
</dbReference>
<dbReference type="CDD" id="cd08414">
    <property type="entry name" value="PBP2_LTTR_aromatics_like"/>
    <property type="match status" value="1"/>
</dbReference>
<keyword evidence="4" id="KW-0804">Transcription</keyword>
<dbReference type="SUPFAM" id="SSF46785">
    <property type="entry name" value="Winged helix' DNA-binding domain"/>
    <property type="match status" value="1"/>
</dbReference>
<comment type="caution">
    <text evidence="6">The sequence shown here is derived from an EMBL/GenBank/DDBJ whole genome shotgun (WGS) entry which is preliminary data.</text>
</comment>
<sequence>MELRHLRYFVVVAEELHFSRAAERLGISQPPLSQQIRALEEDLQVRLFDRSSRNVALTEAGRLFLAEARATLDQADRARQTAARAHRGEIGELTVGLFPSALLAEPVAAAVLGFRRQHPRVRLVLRERAVYAAVRELAAGSLEIAYLRYATRPEVPPGIALLEVMREPMMLVVHRSHRLARGEKPVPLEELAEEPFIHFSPRSDSALHEHVAAICATAGFEPRIEQEANQNGSILALIGTGMGISILPRCLCRLSLPELRVLPIASPAAVSRIWLAHRRRGGGTLLRTLASLTAQNREPG</sequence>
<dbReference type="PANTHER" id="PTHR30346">
    <property type="entry name" value="TRANSCRIPTIONAL DUAL REGULATOR HCAR-RELATED"/>
    <property type="match status" value="1"/>
</dbReference>
<dbReference type="GO" id="GO:0003677">
    <property type="term" value="F:DNA binding"/>
    <property type="evidence" value="ECO:0007669"/>
    <property type="project" value="UniProtKB-KW"/>
</dbReference>
<dbReference type="Proteomes" id="UP001138708">
    <property type="component" value="Unassembled WGS sequence"/>
</dbReference>